<evidence type="ECO:0000313" key="14">
    <source>
        <dbReference type="EnsemblMetazoa" id="LLOJ010072-PA"/>
    </source>
</evidence>
<dbReference type="PANTHER" id="PTHR32315">
    <property type="entry name" value="ADENINE PHOSPHORIBOSYLTRANSFERASE"/>
    <property type="match status" value="1"/>
</dbReference>
<dbReference type="Pfam" id="PF00156">
    <property type="entry name" value="Pribosyltran"/>
    <property type="match status" value="1"/>
</dbReference>
<dbReference type="GO" id="GO:0006166">
    <property type="term" value="P:purine ribonucleoside salvage"/>
    <property type="evidence" value="ECO:0007669"/>
    <property type="project" value="UniProtKB-KW"/>
</dbReference>
<dbReference type="HAMAP" id="MF_00004">
    <property type="entry name" value="Aden_phosphoribosyltr"/>
    <property type="match status" value="1"/>
</dbReference>
<organism evidence="14 15">
    <name type="scientific">Lutzomyia longipalpis</name>
    <name type="common">Sand fly</name>
    <dbReference type="NCBI Taxonomy" id="7200"/>
    <lineage>
        <taxon>Eukaryota</taxon>
        <taxon>Metazoa</taxon>
        <taxon>Ecdysozoa</taxon>
        <taxon>Arthropoda</taxon>
        <taxon>Hexapoda</taxon>
        <taxon>Insecta</taxon>
        <taxon>Pterygota</taxon>
        <taxon>Neoptera</taxon>
        <taxon>Endopterygota</taxon>
        <taxon>Diptera</taxon>
        <taxon>Nematocera</taxon>
        <taxon>Psychodoidea</taxon>
        <taxon>Psychodidae</taxon>
        <taxon>Lutzomyia</taxon>
        <taxon>Lutzomyia</taxon>
    </lineage>
</organism>
<dbReference type="VEuPathDB" id="VectorBase:LLOJ010072"/>
<dbReference type="NCBIfam" id="NF002634">
    <property type="entry name" value="PRK02304.1-3"/>
    <property type="match status" value="1"/>
</dbReference>
<dbReference type="GO" id="GO:0044209">
    <property type="term" value="P:AMP salvage"/>
    <property type="evidence" value="ECO:0007669"/>
    <property type="project" value="UniProtKB-UniPathway"/>
</dbReference>
<dbReference type="EnsemblMetazoa" id="LLOJ010072-RA">
    <property type="protein sequence ID" value="LLOJ010072-PA"/>
    <property type="gene ID" value="LLOJ010072"/>
</dbReference>
<dbReference type="GO" id="GO:0002055">
    <property type="term" value="F:adenine binding"/>
    <property type="evidence" value="ECO:0007669"/>
    <property type="project" value="TreeGrafter"/>
</dbReference>
<sequence length="216" mass="24216">RARWCQSHGDFNWNREVVLEEFCAYFCLISKMYSAEDNARIELIKKHIGEYPDFPKKGIIFKDVFTALSSGEVCRAVKELFLSYIKSSCPDIDAVVGLDARGFLFSLLIASELSIGCVPIRKKGKLPGETYSVEYQLEYGVDVFQLQKSALKPGQKVLIVDDLIATGGTLEAATKLIEKSGAVVVECLAIMELTPLKGRDKLKNYKVHSFIQYDED</sequence>
<dbReference type="InterPro" id="IPR050054">
    <property type="entry name" value="UPRTase/APRTase"/>
</dbReference>
<evidence type="ECO:0000259" key="13">
    <source>
        <dbReference type="Pfam" id="PF00156"/>
    </source>
</evidence>
<evidence type="ECO:0000256" key="9">
    <source>
        <dbReference type="ARBA" id="ARBA00022490"/>
    </source>
</evidence>
<keyword evidence="9" id="KW-0963">Cytoplasm</keyword>
<dbReference type="GO" id="GO:0006168">
    <property type="term" value="P:adenine salvage"/>
    <property type="evidence" value="ECO:0007669"/>
    <property type="project" value="InterPro"/>
</dbReference>
<evidence type="ECO:0000256" key="12">
    <source>
        <dbReference type="ARBA" id="ARBA00022726"/>
    </source>
</evidence>
<dbReference type="GO" id="GO:0005737">
    <property type="term" value="C:cytoplasm"/>
    <property type="evidence" value="ECO:0007669"/>
    <property type="project" value="UniProtKB-SubCell"/>
</dbReference>
<name>A0A1B0CY73_LUTLO</name>
<evidence type="ECO:0000256" key="6">
    <source>
        <dbReference type="ARBA" id="ARBA00011738"/>
    </source>
</evidence>
<evidence type="ECO:0000256" key="11">
    <source>
        <dbReference type="ARBA" id="ARBA00022679"/>
    </source>
</evidence>
<evidence type="ECO:0000256" key="3">
    <source>
        <dbReference type="ARBA" id="ARBA00004496"/>
    </source>
</evidence>
<evidence type="ECO:0000256" key="5">
    <source>
        <dbReference type="ARBA" id="ARBA00008391"/>
    </source>
</evidence>
<feature type="domain" description="Phosphoribosyltransferase" evidence="13">
    <location>
        <begin position="74"/>
        <end position="199"/>
    </location>
</feature>
<evidence type="ECO:0000256" key="4">
    <source>
        <dbReference type="ARBA" id="ARBA00004659"/>
    </source>
</evidence>
<dbReference type="Gene3D" id="3.40.50.2020">
    <property type="match status" value="1"/>
</dbReference>
<protein>
    <recommendedName>
        <fullName evidence="8">Adenine phosphoribosyltransferase</fullName>
        <ecNumber evidence="7">2.4.2.7</ecNumber>
    </recommendedName>
</protein>
<evidence type="ECO:0000256" key="2">
    <source>
        <dbReference type="ARBA" id="ARBA00003968"/>
    </source>
</evidence>
<dbReference type="InterPro" id="IPR029057">
    <property type="entry name" value="PRTase-like"/>
</dbReference>
<dbReference type="EC" id="2.4.2.7" evidence="7"/>
<evidence type="ECO:0000313" key="15">
    <source>
        <dbReference type="Proteomes" id="UP000092461"/>
    </source>
</evidence>
<dbReference type="FunFam" id="3.40.50.2020:FF:000021">
    <property type="entry name" value="Adenine phosphoribosyltransferase"/>
    <property type="match status" value="1"/>
</dbReference>
<evidence type="ECO:0000256" key="1">
    <source>
        <dbReference type="ARBA" id="ARBA00000868"/>
    </source>
</evidence>
<evidence type="ECO:0000256" key="7">
    <source>
        <dbReference type="ARBA" id="ARBA00011893"/>
    </source>
</evidence>
<reference evidence="14" key="1">
    <citation type="submission" date="2020-05" db="UniProtKB">
        <authorList>
            <consortium name="EnsemblMetazoa"/>
        </authorList>
    </citation>
    <scope>IDENTIFICATION</scope>
    <source>
        <strain evidence="14">Jacobina</strain>
    </source>
</reference>
<comment type="function">
    <text evidence="2">Catalyzes a salvage reaction resulting in the formation of AMP, that is energically less costly than de novo synthesis.</text>
</comment>
<dbReference type="AlphaFoldDB" id="A0A1B0CY73"/>
<dbReference type="PANTHER" id="PTHR32315:SF3">
    <property type="entry name" value="ADENINE PHOSPHORIBOSYLTRANSFERASE"/>
    <property type="match status" value="1"/>
</dbReference>
<dbReference type="GO" id="GO:0016208">
    <property type="term" value="F:AMP binding"/>
    <property type="evidence" value="ECO:0007669"/>
    <property type="project" value="TreeGrafter"/>
</dbReference>
<dbReference type="InterPro" id="IPR005764">
    <property type="entry name" value="Ade_phspho_trans"/>
</dbReference>
<dbReference type="GO" id="GO:0003999">
    <property type="term" value="F:adenine phosphoribosyltransferase activity"/>
    <property type="evidence" value="ECO:0007669"/>
    <property type="project" value="UniProtKB-EC"/>
</dbReference>
<keyword evidence="12" id="KW-0660">Purine salvage</keyword>
<keyword evidence="11" id="KW-0808">Transferase</keyword>
<dbReference type="Proteomes" id="UP000092461">
    <property type="component" value="Unassembled WGS sequence"/>
</dbReference>
<proteinExistence type="inferred from homology"/>
<accession>A0A1B0CY73</accession>
<dbReference type="EMBL" id="AJWK01035517">
    <property type="status" value="NOT_ANNOTATED_CDS"/>
    <property type="molecule type" value="Genomic_DNA"/>
</dbReference>
<dbReference type="UniPathway" id="UPA00588">
    <property type="reaction ID" value="UER00646"/>
</dbReference>
<dbReference type="CDD" id="cd06223">
    <property type="entry name" value="PRTases_typeI"/>
    <property type="match status" value="1"/>
</dbReference>
<evidence type="ECO:0000256" key="8">
    <source>
        <dbReference type="ARBA" id="ARBA00017366"/>
    </source>
</evidence>
<keyword evidence="15" id="KW-1185">Reference proteome</keyword>
<dbReference type="SUPFAM" id="SSF53271">
    <property type="entry name" value="PRTase-like"/>
    <property type="match status" value="1"/>
</dbReference>
<comment type="pathway">
    <text evidence="4">Purine metabolism; AMP biosynthesis via salvage pathway; AMP from adenine: step 1/1.</text>
</comment>
<comment type="subunit">
    <text evidence="6">Homodimer.</text>
</comment>
<dbReference type="InterPro" id="IPR000836">
    <property type="entry name" value="PRTase_dom"/>
</dbReference>
<comment type="catalytic activity">
    <reaction evidence="1">
        <text>AMP + diphosphate = 5-phospho-alpha-D-ribose 1-diphosphate + adenine</text>
        <dbReference type="Rhea" id="RHEA:16609"/>
        <dbReference type="ChEBI" id="CHEBI:16708"/>
        <dbReference type="ChEBI" id="CHEBI:33019"/>
        <dbReference type="ChEBI" id="CHEBI:58017"/>
        <dbReference type="ChEBI" id="CHEBI:456215"/>
        <dbReference type="EC" id="2.4.2.7"/>
    </reaction>
</comment>
<comment type="similarity">
    <text evidence="5">Belongs to the purine/pyrimidine phosphoribosyltransferase family.</text>
</comment>
<dbReference type="NCBIfam" id="TIGR01090">
    <property type="entry name" value="apt"/>
    <property type="match status" value="1"/>
</dbReference>
<dbReference type="VEuPathDB" id="VectorBase:LLONM1_007440"/>
<evidence type="ECO:0000256" key="10">
    <source>
        <dbReference type="ARBA" id="ARBA00022676"/>
    </source>
</evidence>
<keyword evidence="10" id="KW-0328">Glycosyltransferase</keyword>
<dbReference type="NCBIfam" id="NF002636">
    <property type="entry name" value="PRK02304.1-5"/>
    <property type="match status" value="1"/>
</dbReference>
<comment type="subcellular location">
    <subcellularLocation>
        <location evidence="3">Cytoplasm</location>
    </subcellularLocation>
</comment>